<dbReference type="CDD" id="cd09917">
    <property type="entry name" value="F-box_SF"/>
    <property type="match status" value="1"/>
</dbReference>
<organism evidence="3 4">
    <name type="scientific">Magnaporthiopsis poae (strain ATCC 64411 / 73-15)</name>
    <name type="common">Kentucky bluegrass fungus</name>
    <name type="synonym">Magnaporthe poae</name>
    <dbReference type="NCBI Taxonomy" id="644358"/>
    <lineage>
        <taxon>Eukaryota</taxon>
        <taxon>Fungi</taxon>
        <taxon>Dikarya</taxon>
        <taxon>Ascomycota</taxon>
        <taxon>Pezizomycotina</taxon>
        <taxon>Sordariomycetes</taxon>
        <taxon>Sordariomycetidae</taxon>
        <taxon>Magnaporthales</taxon>
        <taxon>Magnaporthaceae</taxon>
        <taxon>Magnaporthiopsis</taxon>
    </lineage>
</organism>
<feature type="compositionally biased region" description="Acidic residues" evidence="1">
    <location>
        <begin position="543"/>
        <end position="570"/>
    </location>
</feature>
<dbReference type="STRING" id="644358.A0A0C4DX29"/>
<dbReference type="Proteomes" id="UP000011715">
    <property type="component" value="Unassembled WGS sequence"/>
</dbReference>
<feature type="region of interest" description="Disordered" evidence="1">
    <location>
        <begin position="513"/>
        <end position="574"/>
    </location>
</feature>
<feature type="region of interest" description="Disordered" evidence="1">
    <location>
        <begin position="742"/>
        <end position="761"/>
    </location>
</feature>
<feature type="region of interest" description="Disordered" evidence="1">
    <location>
        <begin position="470"/>
        <end position="493"/>
    </location>
</feature>
<reference evidence="2" key="3">
    <citation type="submission" date="2011-03" db="EMBL/GenBank/DDBJ databases">
        <title>Annotation of Magnaporthe poae ATCC 64411.</title>
        <authorList>
            <person name="Ma L.-J."/>
            <person name="Dead R."/>
            <person name="Young S.K."/>
            <person name="Zeng Q."/>
            <person name="Gargeya S."/>
            <person name="Fitzgerald M."/>
            <person name="Haas B."/>
            <person name="Abouelleil A."/>
            <person name="Alvarado L."/>
            <person name="Arachchi H.M."/>
            <person name="Berlin A."/>
            <person name="Brown A."/>
            <person name="Chapman S.B."/>
            <person name="Chen Z."/>
            <person name="Dunbar C."/>
            <person name="Freedman E."/>
            <person name="Gearin G."/>
            <person name="Gellesch M."/>
            <person name="Goldberg J."/>
            <person name="Griggs A."/>
            <person name="Gujja S."/>
            <person name="Heiman D."/>
            <person name="Howarth C."/>
            <person name="Larson L."/>
            <person name="Lui A."/>
            <person name="MacDonald P.J.P."/>
            <person name="Mehta T."/>
            <person name="Montmayeur A."/>
            <person name="Murphy C."/>
            <person name="Neiman D."/>
            <person name="Pearson M."/>
            <person name="Priest M."/>
            <person name="Roberts A."/>
            <person name="Saif S."/>
            <person name="Shea T."/>
            <person name="Shenoy N."/>
            <person name="Sisk P."/>
            <person name="Stolte C."/>
            <person name="Sykes S."/>
            <person name="Yandava C."/>
            <person name="Wortman J."/>
            <person name="Nusbaum C."/>
            <person name="Birren B."/>
        </authorList>
    </citation>
    <scope>NUCLEOTIDE SEQUENCE</scope>
    <source>
        <strain evidence="2">ATCC 64411</strain>
    </source>
</reference>
<protein>
    <submittedName>
        <fullName evidence="2 3">Uncharacterized protein</fullName>
    </submittedName>
</protein>
<accession>A0A0C4DX29</accession>
<reference evidence="3" key="5">
    <citation type="submission" date="2015-06" db="UniProtKB">
        <authorList>
            <consortium name="EnsemblFungi"/>
        </authorList>
    </citation>
    <scope>IDENTIFICATION</scope>
    <source>
        <strain evidence="3">ATCC 64411</strain>
    </source>
</reference>
<dbReference type="OrthoDB" id="5427399at2759"/>
<sequence>MVETRAGSLRRAKQAPVYFPNGCPNEILQLVVKEGALSKRDLKSLRLVCKKWRDQVTPVLFDTVICSTLWADRNKFLSIAGSPELAGSVRTLRWLDLPPVVLNDIESMSLPENARDDYRWLRQELVEALNDPINHMFWLEPPENGPGLYASSKLNFVVPFTLALHSMPKLTRVEVTPMPRDRVVWKSPGGYEFTSYNLRSFHPHYIEDSYINDGAGAEFATRAIEAIGKVAGPPGTGPDGIVPTLVWEENEYPSFGRLAYGLEDCGGGLQYVQELSLSLANSREPPTLLPLVTQEWQTMKDDLTSLSEELFKARYLRKLCLDWKAWAFRDHVQYTPLEYLMRQGAGQVAVWPCLEVLIIKNYEQHADLSAFLVNMLKSHGGGIRTLRLENCKTTVQIMRALVQDDVPRVEEFVVIEDGVVVYKGETKGFTNFSGFADLPFKLPQSDDFYVRDHRCDPFMNEGSCSLLHHALDDPDDGNGWAEKGGKEDEEEEAEFVRVLDDLVTAGQFASWDTRFPDSDYDEEKEGRRDDDGDVVMEDVPAAEPEDGDEKEEGSEGDDASDEDDDDDEDDPGRRYRTAPYWAYRPYKSRAFKGAVYWRVPADYPFARPTTIWILTRWRKGALIDEPLFTWEAPEEHYEDWDESKGDRAEPTPLNWELTVLAYGAKGFHDLATRYAQELGDGGIPPFPRVRHKDNHIPVPVRLDPATRQYDFVMPEDPTLGGFFIDCDLLNALSPEFYEEALEGRRDWEREQEDPSTPWWEE</sequence>
<keyword evidence="4" id="KW-1185">Reference proteome</keyword>
<dbReference type="EMBL" id="ADBL01001073">
    <property type="status" value="NOT_ANNOTATED_CDS"/>
    <property type="molecule type" value="Genomic_DNA"/>
</dbReference>
<reference evidence="3" key="4">
    <citation type="journal article" date="2015" name="G3 (Bethesda)">
        <title>Genome sequences of three phytopathogenic species of the Magnaporthaceae family of fungi.</title>
        <authorList>
            <person name="Okagaki L.H."/>
            <person name="Nunes C.C."/>
            <person name="Sailsbery J."/>
            <person name="Clay B."/>
            <person name="Brown D."/>
            <person name="John T."/>
            <person name="Oh Y."/>
            <person name="Young N."/>
            <person name="Fitzgerald M."/>
            <person name="Haas B.J."/>
            <person name="Zeng Q."/>
            <person name="Young S."/>
            <person name="Adiconis X."/>
            <person name="Fan L."/>
            <person name="Levin J.Z."/>
            <person name="Mitchell T.K."/>
            <person name="Okubara P.A."/>
            <person name="Farman M.L."/>
            <person name="Kohn L.M."/>
            <person name="Birren B."/>
            <person name="Ma L.-J."/>
            <person name="Dean R.A."/>
        </authorList>
    </citation>
    <scope>NUCLEOTIDE SEQUENCE</scope>
    <source>
        <strain evidence="3">ATCC 64411 / 73-15</strain>
    </source>
</reference>
<evidence type="ECO:0000256" key="1">
    <source>
        <dbReference type="SAM" id="MobiDB-lite"/>
    </source>
</evidence>
<proteinExistence type="predicted"/>
<dbReference type="eggNOG" id="ENOG502T4SW">
    <property type="taxonomic scope" value="Eukaryota"/>
</dbReference>
<dbReference type="VEuPathDB" id="FungiDB:MAPG_04567"/>
<name>A0A0C4DX29_MAGP6</name>
<feature type="compositionally biased region" description="Acidic residues" evidence="1">
    <location>
        <begin position="749"/>
        <end position="761"/>
    </location>
</feature>
<reference evidence="4" key="1">
    <citation type="submission" date="2010-05" db="EMBL/GenBank/DDBJ databases">
        <title>The genome sequence of Magnaporthe poae strain ATCC 64411.</title>
        <authorList>
            <person name="Ma L.-J."/>
            <person name="Dead R."/>
            <person name="Young S."/>
            <person name="Zeng Q."/>
            <person name="Koehrsen M."/>
            <person name="Alvarado L."/>
            <person name="Berlin A."/>
            <person name="Chapman S.B."/>
            <person name="Chen Z."/>
            <person name="Freedman E."/>
            <person name="Gellesch M."/>
            <person name="Goldberg J."/>
            <person name="Griggs A."/>
            <person name="Gujja S."/>
            <person name="Heilman E.R."/>
            <person name="Heiman D."/>
            <person name="Hepburn T."/>
            <person name="Howarth C."/>
            <person name="Jen D."/>
            <person name="Larson L."/>
            <person name="Mehta T."/>
            <person name="Neiman D."/>
            <person name="Pearson M."/>
            <person name="Roberts A."/>
            <person name="Saif S."/>
            <person name="Shea T."/>
            <person name="Shenoy N."/>
            <person name="Sisk P."/>
            <person name="Stolte C."/>
            <person name="Sykes S."/>
            <person name="Walk T."/>
            <person name="White J."/>
            <person name="Yandava C."/>
            <person name="Haas B."/>
            <person name="Nusbaum C."/>
            <person name="Birren B."/>
        </authorList>
    </citation>
    <scope>NUCLEOTIDE SEQUENCE [LARGE SCALE GENOMIC DNA]</scope>
    <source>
        <strain evidence="4">ATCC 64411 / 73-15</strain>
    </source>
</reference>
<dbReference type="AlphaFoldDB" id="A0A0C4DX29"/>
<dbReference type="EMBL" id="GL876968">
    <property type="protein sequence ID" value="KLU85544.1"/>
    <property type="molecule type" value="Genomic_DNA"/>
</dbReference>
<evidence type="ECO:0000313" key="4">
    <source>
        <dbReference type="Proteomes" id="UP000011715"/>
    </source>
</evidence>
<evidence type="ECO:0000313" key="3">
    <source>
        <dbReference type="EnsemblFungi" id="MAPG_04567T0"/>
    </source>
</evidence>
<dbReference type="EnsemblFungi" id="MAPG_04567T0">
    <property type="protein sequence ID" value="MAPG_04567T0"/>
    <property type="gene ID" value="MAPG_04567"/>
</dbReference>
<reference evidence="2" key="2">
    <citation type="submission" date="2010-05" db="EMBL/GenBank/DDBJ databases">
        <title>The Genome Sequence of Magnaporthe poae strain ATCC 64411.</title>
        <authorList>
            <consortium name="The Broad Institute Genome Sequencing Platform"/>
            <consortium name="Broad Institute Genome Sequencing Center for Infectious Disease"/>
            <person name="Ma L.-J."/>
            <person name="Dead R."/>
            <person name="Young S."/>
            <person name="Zeng Q."/>
            <person name="Koehrsen M."/>
            <person name="Alvarado L."/>
            <person name="Berlin A."/>
            <person name="Chapman S.B."/>
            <person name="Chen Z."/>
            <person name="Freedman E."/>
            <person name="Gellesch M."/>
            <person name="Goldberg J."/>
            <person name="Griggs A."/>
            <person name="Gujja S."/>
            <person name="Heilman E.R."/>
            <person name="Heiman D."/>
            <person name="Hepburn T."/>
            <person name="Howarth C."/>
            <person name="Jen D."/>
            <person name="Larson L."/>
            <person name="Mehta T."/>
            <person name="Neiman D."/>
            <person name="Pearson M."/>
            <person name="Roberts A."/>
            <person name="Saif S."/>
            <person name="Shea T."/>
            <person name="Shenoy N."/>
            <person name="Sisk P."/>
            <person name="Stolte C."/>
            <person name="Sykes S."/>
            <person name="Walk T."/>
            <person name="White J."/>
            <person name="Yandava C."/>
            <person name="Haas B."/>
            <person name="Nusbaum C."/>
            <person name="Birren B."/>
        </authorList>
    </citation>
    <scope>NUCLEOTIDE SEQUENCE</scope>
    <source>
        <strain evidence="2">ATCC 64411</strain>
    </source>
</reference>
<evidence type="ECO:0000313" key="2">
    <source>
        <dbReference type="EMBL" id="KLU85544.1"/>
    </source>
</evidence>
<gene>
    <name evidence="2" type="ORF">MAPG_04567</name>
</gene>